<dbReference type="NCBIfam" id="TIGR01681">
    <property type="entry name" value="HAD-SF-IIIC"/>
    <property type="match status" value="1"/>
</dbReference>
<dbReference type="InterPro" id="IPR036412">
    <property type="entry name" value="HAD-like_sf"/>
</dbReference>
<accession>A0ABT9EPB1</accession>
<dbReference type="InterPro" id="IPR010037">
    <property type="entry name" value="FkbH_domain"/>
</dbReference>
<dbReference type="InterPro" id="IPR010033">
    <property type="entry name" value="HAD_SF_ppase_IIIC"/>
</dbReference>
<dbReference type="RefSeq" id="WP_305174537.1">
    <property type="nucleotide sequence ID" value="NZ_JAUUDS010000015.1"/>
</dbReference>
<dbReference type="Proteomes" id="UP001230685">
    <property type="component" value="Unassembled WGS sequence"/>
</dbReference>
<comment type="caution">
    <text evidence="1">The sequence shown here is derived from an EMBL/GenBank/DDBJ whole genome shotgun (WGS) entry which is preliminary data.</text>
</comment>
<organism evidence="1 2">
    <name type="scientific">Sphingomonas aurea</name>
    <dbReference type="NCBI Taxonomy" id="3063994"/>
    <lineage>
        <taxon>Bacteria</taxon>
        <taxon>Pseudomonadati</taxon>
        <taxon>Pseudomonadota</taxon>
        <taxon>Alphaproteobacteria</taxon>
        <taxon>Sphingomonadales</taxon>
        <taxon>Sphingomonadaceae</taxon>
        <taxon>Sphingomonas</taxon>
    </lineage>
</organism>
<proteinExistence type="predicted"/>
<dbReference type="Gene3D" id="3.40.630.30">
    <property type="match status" value="1"/>
</dbReference>
<dbReference type="EMBL" id="JAUUDS010000015">
    <property type="protein sequence ID" value="MDP1028804.1"/>
    <property type="molecule type" value="Genomic_DNA"/>
</dbReference>
<protein>
    <submittedName>
        <fullName evidence="1">HAD-IIIC family phosphatase</fullName>
    </submittedName>
</protein>
<dbReference type="InterPro" id="IPR023214">
    <property type="entry name" value="HAD_sf"/>
</dbReference>
<name>A0ABT9EPB1_9SPHN</name>
<evidence type="ECO:0000313" key="2">
    <source>
        <dbReference type="Proteomes" id="UP001230685"/>
    </source>
</evidence>
<dbReference type="SUPFAM" id="SSF56784">
    <property type="entry name" value="HAD-like"/>
    <property type="match status" value="1"/>
</dbReference>
<evidence type="ECO:0000313" key="1">
    <source>
        <dbReference type="EMBL" id="MDP1028804.1"/>
    </source>
</evidence>
<dbReference type="InterPro" id="IPR036514">
    <property type="entry name" value="SGNH_hydro_sf"/>
</dbReference>
<dbReference type="Gene3D" id="3.40.50.1110">
    <property type="entry name" value="SGNH hydrolase"/>
    <property type="match status" value="1"/>
</dbReference>
<sequence>MTLEPDLRAALEDREITLAALMKTVASAERVLANASEIVIGISSNATVDLLGTYIRREAVLAGLRARIVMGNYDDPIGDTERFRAEGVERMILLPVFDNVIPALEAQIPHMTAAAIADQEEGFRAKLNLTLEKANVFKSVQLGLFHRMGPSAAPDGRDAVAAVIDRFNQIVGSVAAAYPNVQLVDVEAAVTTVGRETALDWRFFLKAKAPYSARVLALLAARLAAGTRNFGSRYLKVLALDCDNTLWGGVLGEDLVEGVKLDPYDYPGNVYWRIQNSILALQRQGVLLCLCTKNNPDDVAEMFARHPHMVLKDTDLVSQRVNWIDKVANLTDLAAELNVDLDSFVFLDDSPVEVEAVRSRLPQITMIQVPTTLSDYPRIIAEVERLFLGAGAATDGGAKLEHYRARAAAVEARSAFGSHEDYLASLELEASIHVDHLSEAARIAELSQKSNQFNLTTRRYTQAQVEQWMNEADKQVFSITVRNRFGDSGLTGVLVLHYDGDVARVDNYLMSCRVLGQGVEFSLWSAVLARVAVKGAMRIEADFIPTAKNAQVRDFYDRLGLELLNDTGGVRRYGRHIADFTPTISNWVKVTDA</sequence>
<gene>
    <name evidence="1" type="ORF">Q5H91_16405</name>
</gene>
<dbReference type="Gene3D" id="3.40.50.1000">
    <property type="entry name" value="HAD superfamily/HAD-like"/>
    <property type="match status" value="1"/>
</dbReference>
<dbReference type="NCBIfam" id="TIGR01686">
    <property type="entry name" value="FkbH"/>
    <property type="match status" value="1"/>
</dbReference>
<keyword evidence="2" id="KW-1185">Reference proteome</keyword>
<reference evidence="1 2" key="1">
    <citation type="submission" date="2023-07" db="EMBL/GenBank/DDBJ databases">
        <authorList>
            <person name="Kim M.K."/>
        </authorList>
    </citation>
    <scope>NUCLEOTIDE SEQUENCE [LARGE SCALE GENOMIC DNA]</scope>
    <source>
        <strain evidence="1 2">KR1UV-12</strain>
    </source>
</reference>